<comment type="caution">
    <text evidence="2">The sequence shown here is derived from an EMBL/GenBank/DDBJ whole genome shotgun (WGS) entry which is preliminary data.</text>
</comment>
<dbReference type="Pfam" id="PF13091">
    <property type="entry name" value="PLDc_2"/>
    <property type="match status" value="1"/>
</dbReference>
<dbReference type="Gene3D" id="3.30.870.10">
    <property type="entry name" value="Endonuclease Chain A"/>
    <property type="match status" value="1"/>
</dbReference>
<dbReference type="SUPFAM" id="SSF52540">
    <property type="entry name" value="P-loop containing nucleoside triphosphate hydrolases"/>
    <property type="match status" value="1"/>
</dbReference>
<sequence length="277" mass="31173">LPQVSADFVSPYFNIDAFSLVKEHLTKISSFKLLLGREPSIQGHVIQAGTDAVISENLRADTEDAMGQREMPGLIKELVDFLKRDAVEVRLYGPFLHGKAFIIENLPLFDAVAIHGSSNFTAAGLTRQGEFNSVLKQATAVKGIRDWFDGYWNKSNDFKAQLIELFSDFTTKYSPFEIYIKALYEYFKDRFQMEAKVEGPSPIFLADFQHDGYLAAKDIVDTYGGVMLADSVGLGKTYLGLRLLDDYAYHKHQTALVICPAQLRDTLWEPKLLEKGI</sequence>
<evidence type="ECO:0000313" key="2">
    <source>
        <dbReference type="EMBL" id="GAH02435.1"/>
    </source>
</evidence>
<dbReference type="InterPro" id="IPR027417">
    <property type="entry name" value="P-loop_NTPase"/>
</dbReference>
<dbReference type="Gene3D" id="3.40.50.10810">
    <property type="entry name" value="Tandem AAA-ATPase domain"/>
    <property type="match status" value="1"/>
</dbReference>
<reference evidence="2" key="1">
    <citation type="journal article" date="2014" name="Front. Microbiol.">
        <title>High frequency of phylogenetically diverse reductive dehalogenase-homologous genes in deep subseafloor sedimentary metagenomes.</title>
        <authorList>
            <person name="Kawai M."/>
            <person name="Futagami T."/>
            <person name="Toyoda A."/>
            <person name="Takaki Y."/>
            <person name="Nishi S."/>
            <person name="Hori S."/>
            <person name="Arai W."/>
            <person name="Tsubouchi T."/>
            <person name="Morono Y."/>
            <person name="Uchiyama I."/>
            <person name="Ito T."/>
            <person name="Fujiyama A."/>
            <person name="Inagaki F."/>
            <person name="Takami H."/>
        </authorList>
    </citation>
    <scope>NUCLEOTIDE SEQUENCE</scope>
    <source>
        <strain evidence="2">Expedition CK06-06</strain>
    </source>
</reference>
<feature type="domain" description="Phospholipase D-like" evidence="1">
    <location>
        <begin position="79"/>
        <end position="152"/>
    </location>
</feature>
<dbReference type="AlphaFoldDB" id="X1D2G4"/>
<dbReference type="InterPro" id="IPR038718">
    <property type="entry name" value="SNF2-like_sf"/>
</dbReference>
<dbReference type="SUPFAM" id="SSF56024">
    <property type="entry name" value="Phospholipase D/nuclease"/>
    <property type="match status" value="1"/>
</dbReference>
<accession>X1D2G4</accession>
<feature type="non-terminal residue" evidence="2">
    <location>
        <position position="277"/>
    </location>
</feature>
<evidence type="ECO:0000259" key="1">
    <source>
        <dbReference type="Pfam" id="PF13091"/>
    </source>
</evidence>
<feature type="non-terminal residue" evidence="2">
    <location>
        <position position="1"/>
    </location>
</feature>
<protein>
    <recommendedName>
        <fullName evidence="1">Phospholipase D-like domain-containing protein</fullName>
    </recommendedName>
</protein>
<dbReference type="InterPro" id="IPR025202">
    <property type="entry name" value="PLD-like_dom"/>
</dbReference>
<name>X1D2G4_9ZZZZ</name>
<gene>
    <name evidence="2" type="ORF">S01H4_47833</name>
</gene>
<proteinExistence type="predicted"/>
<organism evidence="2">
    <name type="scientific">marine sediment metagenome</name>
    <dbReference type="NCBI Taxonomy" id="412755"/>
    <lineage>
        <taxon>unclassified sequences</taxon>
        <taxon>metagenomes</taxon>
        <taxon>ecological metagenomes</taxon>
    </lineage>
</organism>
<dbReference type="EMBL" id="BART01026900">
    <property type="protein sequence ID" value="GAH02435.1"/>
    <property type="molecule type" value="Genomic_DNA"/>
</dbReference>